<name>A0ABY4CHZ1_9BACL</name>
<dbReference type="EMBL" id="CP089291">
    <property type="protein sequence ID" value="UOF89909.1"/>
    <property type="molecule type" value="Genomic_DNA"/>
</dbReference>
<dbReference type="CDD" id="cd06849">
    <property type="entry name" value="lipoyl_domain"/>
    <property type="match status" value="1"/>
</dbReference>
<feature type="domain" description="Peripheral subunit-binding (PSBD)" evidence="8">
    <location>
        <begin position="127"/>
        <end position="164"/>
    </location>
</feature>
<dbReference type="InterPro" id="IPR003016">
    <property type="entry name" value="2-oxoA_DH_lipoyl-BS"/>
</dbReference>
<dbReference type="InterPro" id="IPR011053">
    <property type="entry name" value="Single_hybrid_motif"/>
</dbReference>
<dbReference type="EC" id="2.3.1.-" evidence="6"/>
<dbReference type="InterPro" id="IPR036625">
    <property type="entry name" value="E3-bd_dom_sf"/>
</dbReference>
<keyword evidence="5 6" id="KW-0012">Acyltransferase</keyword>
<gene>
    <name evidence="9" type="ORF">LSG31_18875</name>
</gene>
<dbReference type="Gene3D" id="4.10.320.10">
    <property type="entry name" value="E3-binding domain"/>
    <property type="match status" value="1"/>
</dbReference>
<dbReference type="PROSITE" id="PS00189">
    <property type="entry name" value="LIPOYL"/>
    <property type="match status" value="1"/>
</dbReference>
<dbReference type="RefSeq" id="WP_347436605.1">
    <property type="nucleotide sequence ID" value="NZ_CP089291.1"/>
</dbReference>
<dbReference type="PROSITE" id="PS50968">
    <property type="entry name" value="BIOTINYL_LIPOYL"/>
    <property type="match status" value="1"/>
</dbReference>
<dbReference type="InterPro" id="IPR000089">
    <property type="entry name" value="Biotin_lipoyl"/>
</dbReference>
<dbReference type="Pfam" id="PF00198">
    <property type="entry name" value="2-oxoacid_dh"/>
    <property type="match status" value="1"/>
</dbReference>
<dbReference type="Pfam" id="PF00364">
    <property type="entry name" value="Biotin_lipoyl"/>
    <property type="match status" value="1"/>
</dbReference>
<keyword evidence="3 6" id="KW-0808">Transferase</keyword>
<dbReference type="InterPro" id="IPR050743">
    <property type="entry name" value="2-oxoacid_DH_E2_comp"/>
</dbReference>
<evidence type="ECO:0000256" key="3">
    <source>
        <dbReference type="ARBA" id="ARBA00022679"/>
    </source>
</evidence>
<dbReference type="InterPro" id="IPR023213">
    <property type="entry name" value="CAT-like_dom_sf"/>
</dbReference>
<dbReference type="SUPFAM" id="SSF47005">
    <property type="entry name" value="Peripheral subunit-binding domain of 2-oxo acid dehydrogenase complex"/>
    <property type="match status" value="1"/>
</dbReference>
<dbReference type="PANTHER" id="PTHR43178:SF5">
    <property type="entry name" value="LIPOAMIDE ACYLTRANSFERASE COMPONENT OF BRANCHED-CHAIN ALPHA-KETO ACID DEHYDROGENASE COMPLEX, MITOCHONDRIAL"/>
    <property type="match status" value="1"/>
</dbReference>
<evidence type="ECO:0000259" key="8">
    <source>
        <dbReference type="PROSITE" id="PS51826"/>
    </source>
</evidence>
<proteinExistence type="inferred from homology"/>
<evidence type="ECO:0000256" key="1">
    <source>
        <dbReference type="ARBA" id="ARBA00001938"/>
    </source>
</evidence>
<dbReference type="PANTHER" id="PTHR43178">
    <property type="entry name" value="DIHYDROLIPOAMIDE ACETYLTRANSFERASE COMPONENT OF PYRUVATE DEHYDROGENASE COMPLEX"/>
    <property type="match status" value="1"/>
</dbReference>
<feature type="domain" description="Lipoyl-binding" evidence="7">
    <location>
        <begin position="1"/>
        <end position="76"/>
    </location>
</feature>
<protein>
    <recommendedName>
        <fullName evidence="6">Dihydrolipoamide acetyltransferase component of pyruvate dehydrogenase complex</fullName>
        <ecNumber evidence="6">2.3.1.-</ecNumber>
    </recommendedName>
</protein>
<dbReference type="SUPFAM" id="SSF51230">
    <property type="entry name" value="Single hybrid motif"/>
    <property type="match status" value="1"/>
</dbReference>
<evidence type="ECO:0000256" key="4">
    <source>
        <dbReference type="ARBA" id="ARBA00022823"/>
    </source>
</evidence>
<dbReference type="InterPro" id="IPR001078">
    <property type="entry name" value="2-oxoacid_DH_actylTfrase"/>
</dbReference>
<reference evidence="9" key="1">
    <citation type="submission" date="2021-12" db="EMBL/GenBank/DDBJ databases">
        <title>Alicyclobacillaceae gen. nov., sp. nov., isolated from chalcocite enrichment system.</title>
        <authorList>
            <person name="Jiang Z."/>
        </authorList>
    </citation>
    <scope>NUCLEOTIDE SEQUENCE</scope>
    <source>
        <strain evidence="9">MYW30-H2</strain>
    </source>
</reference>
<dbReference type="Pfam" id="PF02817">
    <property type="entry name" value="E3_binding"/>
    <property type="match status" value="1"/>
</dbReference>
<dbReference type="Gene3D" id="2.40.50.100">
    <property type="match status" value="1"/>
</dbReference>
<dbReference type="PROSITE" id="PS51826">
    <property type="entry name" value="PSBD"/>
    <property type="match status" value="1"/>
</dbReference>
<sequence length="436" mass="47305">MPDVRMPQLGESVTEGTLGKWLKQIGDKVEKYEPLVEVITDKVNAEIPSDVEGILTEILVQEGETVPVGTKIAVIEGQDVLPHVLPQKDTANAITTAASKTQAAADALETLADVRQHADAVFDGQGRFSPVVMRLMQEHRINPAMITGTGIGGRITRKDVYRFIESPNPPSVIEQPQSEPKAAVQSEMPAVEPVISASKPLLANGEDQIIPATAIRKTIAKRMVESKHTAPHAWTMVEADVTSLVKFRTKVKEEFKRREGIDLTYLPFFIKAVAESLKEFPILNSAWTDEGIVIKKGIHISIAVATEDALVVPVIHHADRLSIVGIAHAVHDLAARARAGKLTMEDVAGGTFTVNNTGAFGSILSAPIINAPQAAIITMESIVKRPVVLDDDAIAIRSLVNICLSLDHRVLDGLACGRFLQSVKRRLQEYGEHTIL</sequence>
<evidence type="ECO:0000313" key="9">
    <source>
        <dbReference type="EMBL" id="UOF89909.1"/>
    </source>
</evidence>
<dbReference type="Gene3D" id="3.30.559.10">
    <property type="entry name" value="Chloramphenicol acetyltransferase-like domain"/>
    <property type="match status" value="1"/>
</dbReference>
<comment type="cofactor">
    <cofactor evidence="1 6">
        <name>(R)-lipoate</name>
        <dbReference type="ChEBI" id="CHEBI:83088"/>
    </cofactor>
</comment>
<evidence type="ECO:0000256" key="5">
    <source>
        <dbReference type="ARBA" id="ARBA00023315"/>
    </source>
</evidence>
<comment type="similarity">
    <text evidence="2 6">Belongs to the 2-oxoacid dehydrogenase family.</text>
</comment>
<evidence type="ECO:0000256" key="6">
    <source>
        <dbReference type="RuleBase" id="RU003423"/>
    </source>
</evidence>
<evidence type="ECO:0000259" key="7">
    <source>
        <dbReference type="PROSITE" id="PS50968"/>
    </source>
</evidence>
<dbReference type="Proteomes" id="UP000830167">
    <property type="component" value="Chromosome"/>
</dbReference>
<dbReference type="SUPFAM" id="SSF52777">
    <property type="entry name" value="CoA-dependent acyltransferases"/>
    <property type="match status" value="1"/>
</dbReference>
<evidence type="ECO:0000313" key="10">
    <source>
        <dbReference type="Proteomes" id="UP000830167"/>
    </source>
</evidence>
<evidence type="ECO:0000256" key="2">
    <source>
        <dbReference type="ARBA" id="ARBA00007317"/>
    </source>
</evidence>
<organism evidence="9 10">
    <name type="scientific">Fodinisporobacter ferrooxydans</name>
    <dbReference type="NCBI Taxonomy" id="2901836"/>
    <lineage>
        <taxon>Bacteria</taxon>
        <taxon>Bacillati</taxon>
        <taxon>Bacillota</taxon>
        <taxon>Bacilli</taxon>
        <taxon>Bacillales</taxon>
        <taxon>Alicyclobacillaceae</taxon>
        <taxon>Fodinisporobacter</taxon>
    </lineage>
</organism>
<keyword evidence="10" id="KW-1185">Reference proteome</keyword>
<dbReference type="InterPro" id="IPR004167">
    <property type="entry name" value="PSBD"/>
</dbReference>
<accession>A0ABY4CHZ1</accession>
<keyword evidence="4 6" id="KW-0450">Lipoyl</keyword>